<evidence type="ECO:0000256" key="1">
    <source>
        <dbReference type="ARBA" id="ARBA00004651"/>
    </source>
</evidence>
<proteinExistence type="inferred from homology"/>
<dbReference type="Pfam" id="PF00528">
    <property type="entry name" value="BPD_transp_1"/>
    <property type="match status" value="1"/>
</dbReference>
<keyword evidence="6 9" id="KW-0812">Transmembrane</keyword>
<protein>
    <recommendedName>
        <fullName evidence="10">Molybdenum transport system permease</fullName>
    </recommendedName>
</protein>
<feature type="domain" description="ABC transmembrane type-1" evidence="11">
    <location>
        <begin position="74"/>
        <end position="277"/>
    </location>
</feature>
<feature type="transmembrane region" description="Helical" evidence="9">
    <location>
        <begin position="200"/>
        <end position="221"/>
    </location>
</feature>
<keyword evidence="13" id="KW-1185">Reference proteome</keyword>
<dbReference type="SUPFAM" id="SSF161098">
    <property type="entry name" value="MetI-like"/>
    <property type="match status" value="1"/>
</dbReference>
<comment type="caution">
    <text evidence="12">The sequence shown here is derived from an EMBL/GenBank/DDBJ whole genome shotgun (WGS) entry which is preliminary data.</text>
</comment>
<keyword evidence="3 9" id="KW-0813">Transport</keyword>
<keyword evidence="4 10" id="KW-1003">Cell membrane</keyword>
<evidence type="ECO:0000256" key="8">
    <source>
        <dbReference type="ARBA" id="ARBA00023136"/>
    </source>
</evidence>
<dbReference type="PROSITE" id="PS50928">
    <property type="entry name" value="ABC_TM1"/>
    <property type="match status" value="1"/>
</dbReference>
<dbReference type="CDD" id="cd06261">
    <property type="entry name" value="TM_PBP2"/>
    <property type="match status" value="1"/>
</dbReference>
<evidence type="ECO:0000256" key="2">
    <source>
        <dbReference type="ARBA" id="ARBA00007069"/>
    </source>
</evidence>
<evidence type="ECO:0000256" key="5">
    <source>
        <dbReference type="ARBA" id="ARBA00022505"/>
    </source>
</evidence>
<keyword evidence="8 9" id="KW-0472">Membrane</keyword>
<dbReference type="NCBIfam" id="TIGR01581">
    <property type="entry name" value="Mo_ABC_porter"/>
    <property type="match status" value="1"/>
</dbReference>
<dbReference type="InterPro" id="IPR006469">
    <property type="entry name" value="NifC_ABC_porter"/>
</dbReference>
<comment type="similarity">
    <text evidence="2 10">Belongs to the binding-protein-dependent transport system permease family. CysTW subfamily.</text>
</comment>
<feature type="transmembrane region" description="Helical" evidence="9">
    <location>
        <begin position="111"/>
        <end position="134"/>
    </location>
</feature>
<comment type="function">
    <text evidence="10">Part of the binding-protein-dependent transport system for molybdenum; probably responsible for the translocation of the substrate across the membrane.</text>
</comment>
<dbReference type="PANTHER" id="PTHR30183:SF7">
    <property type="entry name" value="FERRIC TRANSPORT SYSTEM PERMEASE PROTEIN FBPB 1-RELATED"/>
    <property type="match status" value="1"/>
</dbReference>
<evidence type="ECO:0000256" key="9">
    <source>
        <dbReference type="RuleBase" id="RU363032"/>
    </source>
</evidence>
<feature type="transmembrane region" description="Helical" evidence="9">
    <location>
        <begin position="259"/>
        <end position="280"/>
    </location>
</feature>
<evidence type="ECO:0000313" key="13">
    <source>
        <dbReference type="Proteomes" id="UP000663802"/>
    </source>
</evidence>
<comment type="subcellular location">
    <subcellularLocation>
        <location evidence="1 9">Cell membrane</location>
        <topology evidence="1 9">Multi-pass membrane protein</topology>
    </subcellularLocation>
</comment>
<feature type="transmembrane region" description="Helical" evidence="9">
    <location>
        <begin position="29"/>
        <end position="54"/>
    </location>
</feature>
<evidence type="ECO:0000259" key="11">
    <source>
        <dbReference type="PROSITE" id="PS50928"/>
    </source>
</evidence>
<evidence type="ECO:0000256" key="10">
    <source>
        <dbReference type="RuleBase" id="RU365097"/>
    </source>
</evidence>
<keyword evidence="5 10" id="KW-0500">Molybdenum</keyword>
<feature type="transmembrane region" description="Helical" evidence="9">
    <location>
        <begin position="74"/>
        <end position="99"/>
    </location>
</feature>
<dbReference type="NCBIfam" id="TIGR02141">
    <property type="entry name" value="modB_ABC"/>
    <property type="match status" value="1"/>
</dbReference>
<keyword evidence="7 9" id="KW-1133">Transmembrane helix</keyword>
<sequence length="284" mass="32040">MVERKVQFRVKHNSRFSINILKFNIKSQLISVFIVIVVFGLIIELTLPALSLLKYSGLTGFFDILKEEDTKVCIILSLKTSFLSLLLTFLLGTTTVFYLHKIKNQILYKVLDILIELPIVFPPSIAGLGLLLTFGQSGEIGRLASYYGLNIVFTQIAVIMAQFFVSTPYFIRIVSNALKEVPLELFEASYVFGAGKRKTMFLIIIPMLKKYIVSGLILAWIRALGEFGATLMFAGNVQGITRTIPLQIYSYMQTDLNKATALAALMYILSFVMLIFVRFITKEE</sequence>
<dbReference type="RefSeq" id="WP_206873062.1">
    <property type="nucleotide sequence ID" value="NZ_BMBA01000015.1"/>
</dbReference>
<evidence type="ECO:0000313" key="12">
    <source>
        <dbReference type="EMBL" id="GFZ34575.1"/>
    </source>
</evidence>
<name>A0ABQ1EJ15_9CLOT</name>
<feature type="transmembrane region" description="Helical" evidence="9">
    <location>
        <begin position="146"/>
        <end position="171"/>
    </location>
</feature>
<dbReference type="InterPro" id="IPR000515">
    <property type="entry name" value="MetI-like"/>
</dbReference>
<dbReference type="EMBL" id="BMBA01000015">
    <property type="protein sequence ID" value="GFZ34575.1"/>
    <property type="molecule type" value="Genomic_DNA"/>
</dbReference>
<reference evidence="12 13" key="1">
    <citation type="journal article" date="2021" name="Int. J. Syst. Evol. Microbiol.">
        <title>Clostridium zeae sp. nov., isolated from corn silage.</title>
        <authorList>
            <person name="Kobayashi H."/>
            <person name="Tanizawa Y."/>
            <person name="Yagura M."/>
            <person name="Sakamoto M."/>
            <person name="Ohkuma M."/>
            <person name="Tohno M."/>
        </authorList>
    </citation>
    <scope>NUCLEOTIDE SEQUENCE [LARGE SCALE GENOMIC DNA]</scope>
    <source>
        <strain evidence="12 13">CSC2</strain>
    </source>
</reference>
<evidence type="ECO:0000256" key="4">
    <source>
        <dbReference type="ARBA" id="ARBA00022475"/>
    </source>
</evidence>
<dbReference type="Gene3D" id="1.10.3720.10">
    <property type="entry name" value="MetI-like"/>
    <property type="match status" value="1"/>
</dbReference>
<organism evidence="12 13">
    <name type="scientific">Clostridium zeae</name>
    <dbReference type="NCBI Taxonomy" id="2759022"/>
    <lineage>
        <taxon>Bacteria</taxon>
        <taxon>Bacillati</taxon>
        <taxon>Bacillota</taxon>
        <taxon>Clostridia</taxon>
        <taxon>Eubacteriales</taxon>
        <taxon>Clostridiaceae</taxon>
        <taxon>Clostridium</taxon>
    </lineage>
</organism>
<gene>
    <name evidence="12" type="ORF">CSC2_51010</name>
</gene>
<dbReference type="PANTHER" id="PTHR30183">
    <property type="entry name" value="MOLYBDENUM TRANSPORT SYSTEM PERMEASE PROTEIN MODB"/>
    <property type="match status" value="1"/>
</dbReference>
<dbReference type="InterPro" id="IPR035906">
    <property type="entry name" value="MetI-like_sf"/>
</dbReference>
<dbReference type="InterPro" id="IPR011867">
    <property type="entry name" value="ModB_ABC"/>
</dbReference>
<evidence type="ECO:0000256" key="3">
    <source>
        <dbReference type="ARBA" id="ARBA00022448"/>
    </source>
</evidence>
<evidence type="ECO:0000256" key="7">
    <source>
        <dbReference type="ARBA" id="ARBA00022989"/>
    </source>
</evidence>
<evidence type="ECO:0000256" key="6">
    <source>
        <dbReference type="ARBA" id="ARBA00022692"/>
    </source>
</evidence>
<dbReference type="Proteomes" id="UP000663802">
    <property type="component" value="Unassembled WGS sequence"/>
</dbReference>
<accession>A0ABQ1EJ15</accession>